<feature type="region of interest" description="Disordered" evidence="1">
    <location>
        <begin position="276"/>
        <end position="328"/>
    </location>
</feature>
<feature type="compositionally biased region" description="Basic and acidic residues" evidence="1">
    <location>
        <begin position="559"/>
        <end position="574"/>
    </location>
</feature>
<feature type="region of interest" description="Disordered" evidence="1">
    <location>
        <begin position="517"/>
        <end position="596"/>
    </location>
</feature>
<dbReference type="Proteomes" id="UP000836788">
    <property type="component" value="Chromosome 2"/>
</dbReference>
<proteinExistence type="predicted"/>
<feature type="compositionally biased region" description="Polar residues" evidence="1">
    <location>
        <begin position="298"/>
        <end position="307"/>
    </location>
</feature>
<protein>
    <submittedName>
        <fullName evidence="2">Uncharacterized protein</fullName>
    </submittedName>
</protein>
<accession>A0A8J9SAR2</accession>
<dbReference type="AlphaFoldDB" id="A0A8J9SAR2"/>
<name>A0A8J9SAR2_PHATR</name>
<feature type="compositionally biased region" description="Low complexity" evidence="1">
    <location>
        <begin position="308"/>
        <end position="324"/>
    </location>
</feature>
<feature type="region of interest" description="Disordered" evidence="1">
    <location>
        <begin position="451"/>
        <end position="495"/>
    </location>
</feature>
<dbReference type="EMBL" id="OU594943">
    <property type="protein sequence ID" value="CAG9284756.1"/>
    <property type="molecule type" value="Genomic_DNA"/>
</dbReference>
<feature type="region of interest" description="Disordered" evidence="1">
    <location>
        <begin position="97"/>
        <end position="197"/>
    </location>
</feature>
<evidence type="ECO:0000313" key="2">
    <source>
        <dbReference type="EMBL" id="CAG9284756.1"/>
    </source>
</evidence>
<feature type="region of interest" description="Disordered" evidence="1">
    <location>
        <begin position="369"/>
        <end position="391"/>
    </location>
</feature>
<sequence length="596" mass="66488">MPTTLECVLMRKCKVKKGEARKLVALGQKSGGKSDSVEWSVDLEKECIRIHKERQHQKKEYNRFEGLSPFLAWKVQQHEKEFNTTVEIKPLHIRSCASSMSRPRLRTSPERRSPRRIATGQTKKIQRGELAMVVSPPPLHASETNHLPSRPRNSESSIASESSTSELSSLSVNSATPVERQHQWRVRSVSPPFSHKSRPTCLHCLESPENVTNSPGAEEDTVSYLLPPSGIHGQLQSPTKRLAKLAADMSIVSPLVRSKKMSFAASEFTTLEMTLRSPVHRRRRRRGSRRPTRRGTLLSIQDSDSTNSRGESSISSQGSDSIHSYRSFNLTDSGDEGIESRAQNCATALLGRFMMKLIGSKEVMLIADNALGSGPPEDETENDPPKLLGISDSEYESDAMYESDTLSLEDYDFFGDDGSLDSSGATAECNSVDRNSALLPMPTLEAPEDHEYVIDKPPPSHRQTELNDDSEDASVSRHSRNHTRLDRPGPYPMRAHQMPLQRATSLDGFGDLHLSRQGRLQNRRGKNFAVNQPQRASSFDGHGELGLSTSSDKRKRRKSVADKAKQKAPSHEYEDLNLSSHSQTEHIKKGRKRDAV</sequence>
<feature type="compositionally biased region" description="Basic residues" evidence="1">
    <location>
        <begin position="278"/>
        <end position="293"/>
    </location>
</feature>
<feature type="compositionally biased region" description="Basic and acidic residues" evidence="1">
    <location>
        <begin position="583"/>
        <end position="596"/>
    </location>
</feature>
<evidence type="ECO:0000256" key="1">
    <source>
        <dbReference type="SAM" id="MobiDB-lite"/>
    </source>
</evidence>
<feature type="compositionally biased region" description="Low complexity" evidence="1">
    <location>
        <begin position="154"/>
        <end position="176"/>
    </location>
</feature>
<organism evidence="2">
    <name type="scientific">Phaeodactylum tricornutum</name>
    <name type="common">Diatom</name>
    <dbReference type="NCBI Taxonomy" id="2850"/>
    <lineage>
        <taxon>Eukaryota</taxon>
        <taxon>Sar</taxon>
        <taxon>Stramenopiles</taxon>
        <taxon>Ochrophyta</taxon>
        <taxon>Bacillariophyta</taxon>
        <taxon>Bacillariophyceae</taxon>
        <taxon>Bacillariophycidae</taxon>
        <taxon>Naviculales</taxon>
        <taxon>Phaeodactylaceae</taxon>
        <taxon>Phaeodactylum</taxon>
    </lineage>
</organism>
<gene>
    <name evidence="2" type="ORF">PTTT1_LOCUS26923</name>
</gene>
<reference evidence="2" key="1">
    <citation type="submission" date="2022-02" db="EMBL/GenBank/DDBJ databases">
        <authorList>
            <person name="Giguere J D."/>
        </authorList>
    </citation>
    <scope>NUCLEOTIDE SEQUENCE</scope>
    <source>
        <strain evidence="2">CCAP 1055/1</strain>
    </source>
</reference>